<dbReference type="InterPro" id="IPR011707">
    <property type="entry name" value="Cu-oxidase-like_N"/>
</dbReference>
<dbReference type="PANTHER" id="PTHR11709:SF414">
    <property type="entry name" value="ADR239WP"/>
    <property type="match status" value="1"/>
</dbReference>
<evidence type="ECO:0000256" key="3">
    <source>
        <dbReference type="ARBA" id="ARBA00023157"/>
    </source>
</evidence>
<accession>L8X1E3</accession>
<dbReference type="OMA" id="MPDEHDA"/>
<dbReference type="InterPro" id="IPR001117">
    <property type="entry name" value="Cu-oxidase_2nd"/>
</dbReference>
<reference evidence="7 8" key="1">
    <citation type="journal article" date="2013" name="Nat. Commun.">
        <title>The evolution and pathogenic mechanisms of the rice sheath blight pathogen.</title>
        <authorList>
            <person name="Zheng A."/>
            <person name="Lin R."/>
            <person name="Xu L."/>
            <person name="Qin P."/>
            <person name="Tang C."/>
            <person name="Ai P."/>
            <person name="Zhang D."/>
            <person name="Liu Y."/>
            <person name="Sun Z."/>
            <person name="Feng H."/>
            <person name="Wang Y."/>
            <person name="Chen Y."/>
            <person name="Liang X."/>
            <person name="Fu R."/>
            <person name="Li Q."/>
            <person name="Zhang J."/>
            <person name="Yu X."/>
            <person name="Xie Z."/>
            <person name="Ding L."/>
            <person name="Guan P."/>
            <person name="Tang J."/>
            <person name="Liang Y."/>
            <person name="Wang S."/>
            <person name="Deng Q."/>
            <person name="Li S."/>
            <person name="Zhu J."/>
            <person name="Wang L."/>
            <person name="Liu H."/>
            <person name="Li P."/>
        </authorList>
    </citation>
    <scope>NUCLEOTIDE SEQUENCE [LARGE SCALE GENOMIC DNA]</scope>
    <source>
        <strain evidence="8">AG-1 IA</strain>
    </source>
</reference>
<dbReference type="Pfam" id="PF07732">
    <property type="entry name" value="Cu-oxidase_3"/>
    <property type="match status" value="1"/>
</dbReference>
<keyword evidence="4" id="KW-0325">Glycoprotein</keyword>
<name>L8X1E3_THACA</name>
<keyword evidence="3" id="KW-1015">Disulfide bond</keyword>
<feature type="domain" description="Plastocyanin-like" evidence="5">
    <location>
        <begin position="135"/>
        <end position="303"/>
    </location>
</feature>
<dbReference type="Pfam" id="PF00394">
    <property type="entry name" value="Cu-oxidase"/>
    <property type="match status" value="1"/>
</dbReference>
<gene>
    <name evidence="7" type="ORF">AG1IA_03152</name>
</gene>
<evidence type="ECO:0000256" key="2">
    <source>
        <dbReference type="ARBA" id="ARBA00023008"/>
    </source>
</evidence>
<proteinExistence type="inferred from homology"/>
<dbReference type="Proteomes" id="UP000011668">
    <property type="component" value="Unassembled WGS sequence"/>
</dbReference>
<evidence type="ECO:0000256" key="4">
    <source>
        <dbReference type="ARBA" id="ARBA00023180"/>
    </source>
</evidence>
<feature type="domain" description="Plastocyanin-like" evidence="6">
    <location>
        <begin position="27"/>
        <end position="115"/>
    </location>
</feature>
<dbReference type="GO" id="GO:0016491">
    <property type="term" value="F:oxidoreductase activity"/>
    <property type="evidence" value="ECO:0007669"/>
    <property type="project" value="TreeGrafter"/>
</dbReference>
<evidence type="ECO:0000256" key="1">
    <source>
        <dbReference type="ARBA" id="ARBA00010609"/>
    </source>
</evidence>
<dbReference type="InterPro" id="IPR045087">
    <property type="entry name" value="Cu-oxidase_fam"/>
</dbReference>
<dbReference type="Gene3D" id="2.60.40.420">
    <property type="entry name" value="Cupredoxins - blue copper proteins"/>
    <property type="match status" value="3"/>
</dbReference>
<dbReference type="PANTHER" id="PTHR11709">
    <property type="entry name" value="MULTI-COPPER OXIDASE"/>
    <property type="match status" value="1"/>
</dbReference>
<keyword evidence="2" id="KW-0186">Copper</keyword>
<evidence type="ECO:0000259" key="6">
    <source>
        <dbReference type="Pfam" id="PF07732"/>
    </source>
</evidence>
<dbReference type="InterPro" id="IPR008972">
    <property type="entry name" value="Cupredoxin"/>
</dbReference>
<dbReference type="OrthoDB" id="2121828at2759"/>
<dbReference type="AlphaFoldDB" id="L8X1E3"/>
<evidence type="ECO:0000313" key="7">
    <source>
        <dbReference type="EMBL" id="ELU42818.1"/>
    </source>
</evidence>
<protein>
    <submittedName>
        <fullName evidence="7">Laccase</fullName>
    </submittedName>
</protein>
<evidence type="ECO:0000259" key="5">
    <source>
        <dbReference type="Pfam" id="PF00394"/>
    </source>
</evidence>
<dbReference type="GO" id="GO:0005507">
    <property type="term" value="F:copper ion binding"/>
    <property type="evidence" value="ECO:0007669"/>
    <property type="project" value="InterPro"/>
</dbReference>
<organism evidence="7 8">
    <name type="scientific">Thanatephorus cucumeris (strain AG1-IA)</name>
    <name type="common">Rice sheath blight fungus</name>
    <name type="synonym">Rhizoctonia solani</name>
    <dbReference type="NCBI Taxonomy" id="983506"/>
    <lineage>
        <taxon>Eukaryota</taxon>
        <taxon>Fungi</taxon>
        <taxon>Dikarya</taxon>
        <taxon>Basidiomycota</taxon>
        <taxon>Agaricomycotina</taxon>
        <taxon>Agaricomycetes</taxon>
        <taxon>Cantharellales</taxon>
        <taxon>Ceratobasidiaceae</taxon>
        <taxon>Rhizoctonia</taxon>
        <taxon>Rhizoctonia solani AG-1</taxon>
    </lineage>
</organism>
<dbReference type="HOGENOM" id="CLU_388914_0_0_1"/>
<evidence type="ECO:0000313" key="8">
    <source>
        <dbReference type="Proteomes" id="UP000011668"/>
    </source>
</evidence>
<comment type="caution">
    <text evidence="7">The sequence shown here is derived from an EMBL/GenBank/DDBJ whole genome shotgun (WGS) entry which is preliminary data.</text>
</comment>
<dbReference type="SUPFAM" id="SSF49503">
    <property type="entry name" value="Cupredoxins"/>
    <property type="match status" value="3"/>
</dbReference>
<dbReference type="STRING" id="983506.L8X1E3"/>
<sequence length="710" mass="77764">MSLSLVPTIGPSRQRLGLPTATTALCQYPGPTIEANDGDTIIVNVQNDMSVGTTVHWHGLFQNSTPWMDGPAGITQCPIPAGSSFTYQFTVSGQYGTYWWHAHASTQLADGIHGVCDGCMRIAIRTHQRVDYDEDQIVVVADWYHDTSAVITSALLSSSGYQGSIAAPSPNSALINGNGIWDCATYGNSSTCFTQTPYEIQVVPNKKYRFRFINTAAHAMFWVSLDGHTMNITEADDTGIYSEANSALHRFKFHNGQRYSAIVDTSVGSVGDSYYLRAQMNTACLTTLPDDFSNTTYAIVRYVEEDGTGAGTTDPTSSDWTDVVSGAECTDLDTSSLTPIVAKDAPTTVVSRGMLQTGFAVSLDSDGNLDTGFEVNSTEFVDLVYQPVLHTIATGGTVNASNVAAVVYNTTGAVDLILNNLDTAIDHPYHCKCCYRSHWISTSHRSRSFSSARHDLLDRRRRIRQLVARRGRVGELQHNEPDPPRHAHHPGIVMGSAPVRIMHCHIDWHLAEGFAAVIIVQPDAVAQMTIPSANTMCSEIPSGLDVWSTSLGRRRRSLPDVRRSRVTRNVFEDKGRLLRSLGPRAAHTKYLSSYGQRRAAMVHLLLTGVDIAPREVGPQYHIGKDTVGSVFQIPRDSYLTTPGLHVSSRLRGRAVVMTPQARKSLGCLNWIDRTDIRYGVRNQRARAEPGLTIGLSSDITVQAEIKVNTY</sequence>
<dbReference type="EMBL" id="AFRT01000707">
    <property type="protein sequence ID" value="ELU42818.1"/>
    <property type="molecule type" value="Genomic_DNA"/>
</dbReference>
<keyword evidence="8" id="KW-1185">Reference proteome</keyword>
<comment type="similarity">
    <text evidence="1">Belongs to the multicopper oxidase family.</text>
</comment>